<organism evidence="8 9">
    <name type="scientific">Amycolatopsis japonica</name>
    <dbReference type="NCBI Taxonomy" id="208439"/>
    <lineage>
        <taxon>Bacteria</taxon>
        <taxon>Bacillati</taxon>
        <taxon>Actinomycetota</taxon>
        <taxon>Actinomycetes</taxon>
        <taxon>Pseudonocardiales</taxon>
        <taxon>Pseudonocardiaceae</taxon>
        <taxon>Amycolatopsis</taxon>
        <taxon>Amycolatopsis japonica group</taxon>
    </lineage>
</organism>
<evidence type="ECO:0000256" key="5">
    <source>
        <dbReference type="PROSITE-ProRule" id="PRU00339"/>
    </source>
</evidence>
<dbReference type="InterPro" id="IPR016032">
    <property type="entry name" value="Sig_transdc_resp-reg_C-effctor"/>
</dbReference>
<keyword evidence="4" id="KW-0804">Transcription</keyword>
<dbReference type="AlphaFoldDB" id="A0A075UUW5"/>
<evidence type="ECO:0000313" key="9">
    <source>
        <dbReference type="Proteomes" id="UP000028492"/>
    </source>
</evidence>
<dbReference type="SMART" id="SM00028">
    <property type="entry name" value="TPR"/>
    <property type="match status" value="7"/>
</dbReference>
<accession>A0A075UUW5</accession>
<dbReference type="SUPFAM" id="SSF48452">
    <property type="entry name" value="TPR-like"/>
    <property type="match status" value="2"/>
</dbReference>
<gene>
    <name evidence="8" type="ORF">AJAP_05550</name>
</gene>
<evidence type="ECO:0000256" key="4">
    <source>
        <dbReference type="ARBA" id="ARBA00023163"/>
    </source>
</evidence>
<keyword evidence="2" id="KW-0805">Transcription regulation</keyword>
<evidence type="ECO:0000313" key="8">
    <source>
        <dbReference type="EMBL" id="AIG74030.1"/>
    </source>
</evidence>
<keyword evidence="9" id="KW-1185">Reference proteome</keyword>
<reference evidence="8 9" key="1">
    <citation type="journal article" date="2014" name="J. Biotechnol.">
        <title>Complete genome sequence of the actinobacterium Amycolatopsis japonica MG417-CF17(T) (=DSM 44213T) producing (S,S)-N,N'-ethylenediaminedisuccinic acid.</title>
        <authorList>
            <person name="Stegmann E."/>
            <person name="Albersmeier A."/>
            <person name="Spohn M."/>
            <person name="Gert H."/>
            <person name="Weber T."/>
            <person name="Wohlleben W."/>
            <person name="Kalinowski J."/>
            <person name="Ruckert C."/>
        </authorList>
    </citation>
    <scope>NUCLEOTIDE SEQUENCE [LARGE SCALE GENOMIC DNA]</scope>
    <source>
        <strain evidence="9">MG417-CF17 (DSM 44213)</strain>
    </source>
</reference>
<evidence type="ECO:0000256" key="1">
    <source>
        <dbReference type="ARBA" id="ARBA00005820"/>
    </source>
</evidence>
<dbReference type="GO" id="GO:0003677">
    <property type="term" value="F:DNA binding"/>
    <property type="evidence" value="ECO:0007669"/>
    <property type="project" value="UniProtKB-UniRule"/>
</dbReference>
<dbReference type="eggNOG" id="COG0457">
    <property type="taxonomic scope" value="Bacteria"/>
</dbReference>
<dbReference type="SUPFAM" id="SSF46894">
    <property type="entry name" value="C-terminal effector domain of the bipartite response regulators"/>
    <property type="match status" value="1"/>
</dbReference>
<dbReference type="PRINTS" id="PR00364">
    <property type="entry name" value="DISEASERSIST"/>
</dbReference>
<dbReference type="Gene3D" id="1.10.10.10">
    <property type="entry name" value="Winged helix-like DNA-binding domain superfamily/Winged helix DNA-binding domain"/>
    <property type="match status" value="1"/>
</dbReference>
<dbReference type="Pfam" id="PF03704">
    <property type="entry name" value="BTAD"/>
    <property type="match status" value="1"/>
</dbReference>
<evidence type="ECO:0000259" key="7">
    <source>
        <dbReference type="PROSITE" id="PS51755"/>
    </source>
</evidence>
<evidence type="ECO:0000256" key="2">
    <source>
        <dbReference type="ARBA" id="ARBA00023015"/>
    </source>
</evidence>
<dbReference type="eggNOG" id="COG3629">
    <property type="taxonomic scope" value="Bacteria"/>
</dbReference>
<dbReference type="STRING" id="208439.AJAP_05550"/>
<evidence type="ECO:0000256" key="6">
    <source>
        <dbReference type="PROSITE-ProRule" id="PRU01091"/>
    </source>
</evidence>
<dbReference type="PANTHER" id="PTHR35807:SF1">
    <property type="entry name" value="TRANSCRIPTIONAL REGULATOR REDD"/>
    <property type="match status" value="1"/>
</dbReference>
<dbReference type="InterPro" id="IPR005158">
    <property type="entry name" value="BTAD"/>
</dbReference>
<proteinExistence type="inferred from homology"/>
<dbReference type="GO" id="GO:0006355">
    <property type="term" value="P:regulation of DNA-templated transcription"/>
    <property type="evidence" value="ECO:0007669"/>
    <property type="project" value="InterPro"/>
</dbReference>
<feature type="repeat" description="TPR" evidence="5">
    <location>
        <begin position="829"/>
        <end position="862"/>
    </location>
</feature>
<dbReference type="Pfam" id="PF13191">
    <property type="entry name" value="AAA_16"/>
    <property type="match status" value="1"/>
</dbReference>
<dbReference type="SMART" id="SM01043">
    <property type="entry name" value="BTAD"/>
    <property type="match status" value="1"/>
</dbReference>
<dbReference type="Gene3D" id="1.25.40.10">
    <property type="entry name" value="Tetratricopeptide repeat domain"/>
    <property type="match status" value="2"/>
</dbReference>
<protein>
    <submittedName>
        <fullName evidence="8">SARP family transcriptional regulator</fullName>
    </submittedName>
</protein>
<dbReference type="PROSITE" id="PS51755">
    <property type="entry name" value="OMPR_PHOB"/>
    <property type="match status" value="1"/>
</dbReference>
<dbReference type="Proteomes" id="UP000028492">
    <property type="component" value="Chromosome"/>
</dbReference>
<dbReference type="KEGG" id="aja:AJAP_05550"/>
<dbReference type="EMBL" id="CP008953">
    <property type="protein sequence ID" value="AIG74030.1"/>
    <property type="molecule type" value="Genomic_DNA"/>
</dbReference>
<feature type="domain" description="OmpR/PhoB-type" evidence="7">
    <location>
        <begin position="1"/>
        <end position="97"/>
    </location>
</feature>
<dbReference type="Gene3D" id="3.40.50.300">
    <property type="entry name" value="P-loop containing nucleotide triphosphate hydrolases"/>
    <property type="match status" value="1"/>
</dbReference>
<dbReference type="PROSITE" id="PS50005">
    <property type="entry name" value="TPR"/>
    <property type="match status" value="1"/>
</dbReference>
<dbReference type="PANTHER" id="PTHR35807">
    <property type="entry name" value="TRANSCRIPTIONAL REGULATOR REDD-RELATED"/>
    <property type="match status" value="1"/>
</dbReference>
<evidence type="ECO:0000256" key="3">
    <source>
        <dbReference type="ARBA" id="ARBA00023125"/>
    </source>
</evidence>
<dbReference type="Pfam" id="PF13424">
    <property type="entry name" value="TPR_12"/>
    <property type="match status" value="2"/>
</dbReference>
<dbReference type="InterPro" id="IPR041664">
    <property type="entry name" value="AAA_16"/>
</dbReference>
<dbReference type="Pfam" id="PF13181">
    <property type="entry name" value="TPR_8"/>
    <property type="match status" value="1"/>
</dbReference>
<dbReference type="GO" id="GO:0000160">
    <property type="term" value="P:phosphorelay signal transduction system"/>
    <property type="evidence" value="ECO:0007669"/>
    <property type="project" value="InterPro"/>
</dbReference>
<keyword evidence="5" id="KW-0802">TPR repeat</keyword>
<sequence length="995" mass="107698">MPGPGELRVLGPVEAIGPTGRAELHGARQRAVLGVLALHAGSVVPIPRLVDVLWGEDPPRTAVKTLHSHVARIRQALEDCGFPLVLQTRKPGYVLTVAPSSVDALRFEEELRAAKRSNPGQAVTALREALRLWRGEAFADAELDGWGLREVERLQELRLSAWEELWDAELRLGEHEEVLRELPRLRAEHPYRERLAALHMLALHRCGRHAEALETFQAVRRGLADEFGVDPGPELVELHTSILRRAPELDAPARGTAPAQLPARVGHFTGRQQELASLDELLDEAEPPVVVISGAAGMGKSALAVQWAHRIADRFPDGQLFLDLAGHDPNEALSPGDALAHLSRGLGLPDDRLPDATAERAALYRSLLHGRRCVIVADNAGGVDQILPLVPGTAKAMLIVTSRQTLAALGSRHAVRVFALDALADPESMTLLTRVLGADRVAREPAQAARLARLCDGMPLALRIAAARLTGEPSRPIAELTHELTGVGRLETLAVQGDSRTVKTVLASAYLPLEHAPARLFRLSGLIPGTSFSAALGGALCGVPAEAGRAAAAELSAAHLITPAGPDRYRLHDLIREFAVACVRTDETTSSRAEAADRLIDWYLHVAAEANRIIDPNRDLVVPALRHPAPGRPFPAERRAALAFLGAERPNLLPVVRFAREHGRNTAAWQLTYLLTSFYDTTGGWNERIGLCREGAAAAAELDDPLAEAEMLRALGAAYFMTRRLTDALETNARALKAARAAGDLEGEGHIYNNTANAYAALRRFDEAITAYRLAVERCTSAGNRLGRALSQRNLGHAYIRRGQPMDGLSPLTAALETFRELGNARLEAATLDTLGEAYEELGDHDVALDHLGKALAASRAIGDRWQEWESLLHAGQVHLARKDFRAARDDFDQALLISRDVGNRHSEAAALDRLGRAHLGLGDLASARESLERGVAVRAGVPDPYEEAHLHRDLGDLETRCGDTAAAAAHWARAIELYRRANATADADLVTRRG</sequence>
<comment type="similarity">
    <text evidence="1">Belongs to the AfsR/DnrI/RedD regulatory family.</text>
</comment>
<dbReference type="CDD" id="cd15831">
    <property type="entry name" value="BTAD"/>
    <property type="match status" value="1"/>
</dbReference>
<dbReference type="InterPro" id="IPR036388">
    <property type="entry name" value="WH-like_DNA-bd_sf"/>
</dbReference>
<name>A0A075UUW5_9PSEU</name>
<dbReference type="InterPro" id="IPR051677">
    <property type="entry name" value="AfsR-DnrI-RedD_regulator"/>
</dbReference>
<dbReference type="InterPro" id="IPR027417">
    <property type="entry name" value="P-loop_NTPase"/>
</dbReference>
<dbReference type="InterPro" id="IPR019734">
    <property type="entry name" value="TPR_rpt"/>
</dbReference>
<dbReference type="HOGENOM" id="CLU_004665_2_0_11"/>
<dbReference type="InterPro" id="IPR011990">
    <property type="entry name" value="TPR-like_helical_dom_sf"/>
</dbReference>
<dbReference type="InterPro" id="IPR001867">
    <property type="entry name" value="OmpR/PhoB-type_DNA-bd"/>
</dbReference>
<dbReference type="Pfam" id="PF00486">
    <property type="entry name" value="Trans_reg_C"/>
    <property type="match status" value="1"/>
</dbReference>
<feature type="DNA-binding region" description="OmpR/PhoB-type" evidence="6">
    <location>
        <begin position="1"/>
        <end position="97"/>
    </location>
</feature>
<dbReference type="SMART" id="SM00862">
    <property type="entry name" value="Trans_reg_C"/>
    <property type="match status" value="1"/>
</dbReference>
<keyword evidence="3 6" id="KW-0238">DNA-binding</keyword>
<dbReference type="SUPFAM" id="SSF52540">
    <property type="entry name" value="P-loop containing nucleoside triphosphate hydrolases"/>
    <property type="match status" value="1"/>
</dbReference>